<dbReference type="PANTHER" id="PTHR34704:SF1">
    <property type="entry name" value="ATPASE"/>
    <property type="match status" value="1"/>
</dbReference>
<evidence type="ECO:0000313" key="1">
    <source>
        <dbReference type="EMBL" id="GAA1564500.1"/>
    </source>
</evidence>
<dbReference type="SUPFAM" id="SSF52540">
    <property type="entry name" value="P-loop containing nucleoside triphosphate hydrolases"/>
    <property type="match status" value="1"/>
</dbReference>
<dbReference type="EMBL" id="BAAAOS010000017">
    <property type="protein sequence ID" value="GAA1564500.1"/>
    <property type="molecule type" value="Genomic_DNA"/>
</dbReference>
<keyword evidence="2" id="KW-1185">Reference proteome</keyword>
<name>A0ABP4NRR0_9ACTN</name>
<accession>A0ABP4NRR0</accession>
<dbReference type="Gene3D" id="3.40.50.300">
    <property type="entry name" value="P-loop containing nucleotide triphosphate hydrolases"/>
    <property type="match status" value="1"/>
</dbReference>
<comment type="caution">
    <text evidence="1">The sequence shown here is derived from an EMBL/GenBank/DDBJ whole genome shotgun (WGS) entry which is preliminary data.</text>
</comment>
<reference evidence="2" key="1">
    <citation type="journal article" date="2019" name="Int. J. Syst. Evol. Microbiol.">
        <title>The Global Catalogue of Microorganisms (GCM) 10K type strain sequencing project: providing services to taxonomists for standard genome sequencing and annotation.</title>
        <authorList>
            <consortium name="The Broad Institute Genomics Platform"/>
            <consortium name="The Broad Institute Genome Sequencing Center for Infectious Disease"/>
            <person name="Wu L."/>
            <person name="Ma J."/>
        </authorList>
    </citation>
    <scope>NUCLEOTIDE SEQUENCE [LARGE SCALE GENOMIC DNA]</scope>
    <source>
        <strain evidence="2">JCM 14969</strain>
    </source>
</reference>
<proteinExistence type="predicted"/>
<evidence type="ECO:0000313" key="2">
    <source>
        <dbReference type="Proteomes" id="UP001500393"/>
    </source>
</evidence>
<dbReference type="RefSeq" id="WP_344211669.1">
    <property type="nucleotide sequence ID" value="NZ_BAAAOS010000017.1"/>
</dbReference>
<protein>
    <submittedName>
        <fullName evidence="1">ATP-binding protein</fullName>
    </submittedName>
</protein>
<sequence>MRKPARIFARNQEWAHLERFATASSEHPQLGVVSGRRRQGKTYLVEALAQQTKGLYFGATQAMETESLALFATAIGEHLRAPSPPRFDSWDAAIRFLFSIDGSPGPFVIDEFPYLSAVSPALPSILQREIDQAASAGRQTRLLLCGSVMSVMGGLLAGTAPLRGRATLELVVRPFDYLLAAEFWGAVDPRLAVLLHSVVGGTPAYRRFVNDDSPRSMEDFDDWVLRTALSPASPLFREARYLLQEEMDVRDSALYHSVLAAVASGNSTRGGIANYVGRKATDIGHHLAVLEDSGLLRRQQDVFRSGRSGYQVAEPLVVFYQVVMRPQWGLLESGRAANVWKAARARFFSQVVGPHFEQICREYATAAPVELFGELPGEIGAGVVADHYNRSQIEVGVVVLAPAEPGRRRKILSLGEVKWGEVMGRRHLDRLARARQLLSKDYDTADTILACYSGAGFEEDLGSEVLTVGLEDLYSSAL</sequence>
<dbReference type="Proteomes" id="UP001500393">
    <property type="component" value="Unassembled WGS sequence"/>
</dbReference>
<keyword evidence="1" id="KW-0067">ATP-binding</keyword>
<dbReference type="PANTHER" id="PTHR34704">
    <property type="entry name" value="ATPASE"/>
    <property type="match status" value="1"/>
</dbReference>
<organism evidence="1 2">
    <name type="scientific">Kribbella sancticallisti</name>
    <dbReference type="NCBI Taxonomy" id="460087"/>
    <lineage>
        <taxon>Bacteria</taxon>
        <taxon>Bacillati</taxon>
        <taxon>Actinomycetota</taxon>
        <taxon>Actinomycetes</taxon>
        <taxon>Propionibacteriales</taxon>
        <taxon>Kribbellaceae</taxon>
        <taxon>Kribbella</taxon>
    </lineage>
</organism>
<dbReference type="GO" id="GO:0005524">
    <property type="term" value="F:ATP binding"/>
    <property type="evidence" value="ECO:0007669"/>
    <property type="project" value="UniProtKB-KW"/>
</dbReference>
<gene>
    <name evidence="1" type="ORF">GCM10009789_17400</name>
</gene>
<keyword evidence="1" id="KW-0547">Nucleotide-binding</keyword>
<dbReference type="InterPro" id="IPR027417">
    <property type="entry name" value="P-loop_NTPase"/>
</dbReference>